<evidence type="ECO:0000313" key="1">
    <source>
        <dbReference type="EMBL" id="PYY26844.1"/>
    </source>
</evidence>
<evidence type="ECO:0000313" key="2">
    <source>
        <dbReference type="Proteomes" id="UP000247459"/>
    </source>
</evidence>
<dbReference type="InterPro" id="IPR006059">
    <property type="entry name" value="SBP"/>
</dbReference>
<dbReference type="AlphaFoldDB" id="A0A2W0C4Q1"/>
<dbReference type="Proteomes" id="UP000247459">
    <property type="component" value="Unassembled WGS sequence"/>
</dbReference>
<sequence length="456" mass="49843">MNTSKATAFRKRKQITHKEVEGELNDLKKMWVLMLVTVLLLSACSSGGGGNTASEGEKESNEITIWAWDPSFNIAALNTAKEAYAKDHPDVKINVVEYAQNDIIQKLNTGLNSGTSNGLPNIVLIEDYRAQSFLNAYPDAFKDLSSNFTASDFADYKLGPTAYDGKQYGVPFDSGVTGLYYRTDLLEQAGYKAEDLQDITWDDYIQIGKDVKAKTGKDLITLDPNDLGLIRMMIQSAGSWYSKEDGKTPNLAGNEALKEAFVTYKAMMDANVVKLNSDWSQFVAAFNNGDVSTIPTGNWITPSVRQEASQSGQWAVAPLPKMAGQPNSVHASNLGGSSWYVMNNVPGADQAADFLGSTFGSDKQLYQDLLNGIGAIGTYKPATEGEAFNKEDEFFGGQKVFADFAKWTEEIPSVNYGINTYAIEDILVVEMQNFLNGKAIDDVLADAQKQAEAQLN</sequence>
<dbReference type="Pfam" id="PF13416">
    <property type="entry name" value="SBP_bac_8"/>
    <property type="match status" value="1"/>
</dbReference>
<comment type="caution">
    <text evidence="1">The sequence shown here is derived from an EMBL/GenBank/DDBJ whole genome shotgun (WGS) entry which is preliminary data.</text>
</comment>
<dbReference type="InterPro" id="IPR050490">
    <property type="entry name" value="Bact_solute-bd_prot1"/>
</dbReference>
<dbReference type="Gene3D" id="3.40.190.10">
    <property type="entry name" value="Periplasmic binding protein-like II"/>
    <property type="match status" value="1"/>
</dbReference>
<dbReference type="PANTHER" id="PTHR43649:SF32">
    <property type="entry name" value="SUGAR BINDING SECRETED PROTEIN"/>
    <property type="match status" value="1"/>
</dbReference>
<organism evidence="1 2">
    <name type="scientific">Paenibacillus illinoisensis</name>
    <dbReference type="NCBI Taxonomy" id="59845"/>
    <lineage>
        <taxon>Bacteria</taxon>
        <taxon>Bacillati</taxon>
        <taxon>Bacillota</taxon>
        <taxon>Bacilli</taxon>
        <taxon>Bacillales</taxon>
        <taxon>Paenibacillaceae</taxon>
        <taxon>Paenibacillus</taxon>
    </lineage>
</organism>
<reference evidence="1 2" key="1">
    <citation type="submission" date="2018-01" db="EMBL/GenBank/DDBJ databases">
        <title>Genome sequence of the PGP bacterium Paenibacillus illinoisensis E3.</title>
        <authorList>
            <person name="Rolli E."/>
            <person name="Marasco R."/>
            <person name="Bessem C."/>
            <person name="Michoud G."/>
            <person name="Gaiarsa S."/>
            <person name="Borin S."/>
            <person name="Daffonchio D."/>
        </authorList>
    </citation>
    <scope>NUCLEOTIDE SEQUENCE [LARGE SCALE GENOMIC DNA]</scope>
    <source>
        <strain evidence="1 2">E3</strain>
    </source>
</reference>
<protein>
    <submittedName>
        <fullName evidence="1">Extracellular solute-binding protein</fullName>
    </submittedName>
</protein>
<accession>A0A2W0C4Q1</accession>
<name>A0A2W0C4Q1_9BACL</name>
<gene>
    <name evidence="1" type="ORF">PIL02S_06264</name>
</gene>
<dbReference type="SUPFAM" id="SSF53850">
    <property type="entry name" value="Periplasmic binding protein-like II"/>
    <property type="match status" value="1"/>
</dbReference>
<dbReference type="PANTHER" id="PTHR43649">
    <property type="entry name" value="ARABINOSE-BINDING PROTEIN-RELATED"/>
    <property type="match status" value="1"/>
</dbReference>
<dbReference type="EMBL" id="PRLG01000029">
    <property type="protein sequence ID" value="PYY26844.1"/>
    <property type="molecule type" value="Genomic_DNA"/>
</dbReference>
<proteinExistence type="predicted"/>